<dbReference type="PANTHER" id="PTHR36847">
    <property type="entry name" value="AMIDOLIGASE ENZYME"/>
    <property type="match status" value="1"/>
</dbReference>
<dbReference type="AlphaFoldDB" id="F0X821"/>
<dbReference type="OrthoDB" id="5291055at2759"/>
<evidence type="ECO:0008006" key="3">
    <source>
        <dbReference type="Google" id="ProtNLM"/>
    </source>
</evidence>
<sequence>MNKWLTAVKWSPRDGRSDNYHRAKTHEVLHEILLSESIDAAVPEGDEEERGFQKWLIEGDGSLRSGEGDGYCVFSIKPSLWTLTDGMLKVGVESISPILFPKKDWRYDLCHLYEIISSKFEIKVGACCGTHVHISPDTTPGRRWTLDELKSIVKTIAYFNVGVVDMLPPERKQNRYAVPNFCHRDSPHNVRGLHATACSTGDYGPLFSHIDQVVSPGAFAHYFPNRWWEFNFSNITDDSSSCGTIEFRSAPGSEKVDTAIHWALWLMSFAASAPFDNFSCKGKPGFLPILVKEA</sequence>
<dbReference type="InParanoid" id="F0X821"/>
<gene>
    <name evidence="1" type="ORF">CMQ_4197</name>
</gene>
<protein>
    <recommendedName>
        <fullName evidence="3">Amidoligase enzyme</fullName>
    </recommendedName>
</protein>
<dbReference type="PANTHER" id="PTHR36847:SF1">
    <property type="entry name" value="AMIDOLIGASE ENZYME"/>
    <property type="match status" value="1"/>
</dbReference>
<dbReference type="EMBL" id="GL629735">
    <property type="protein sequence ID" value="EFX06128.1"/>
    <property type="molecule type" value="Genomic_DNA"/>
</dbReference>
<reference evidence="1 2" key="1">
    <citation type="journal article" date="2011" name="Proc. Natl. Acad. Sci. U.S.A.">
        <title>Genome and transcriptome analyses of the mountain pine beetle-fungal symbiont Grosmannia clavigera, a lodgepole pine pathogen.</title>
        <authorList>
            <person name="DiGuistini S."/>
            <person name="Wang Y."/>
            <person name="Liao N.Y."/>
            <person name="Taylor G."/>
            <person name="Tanguay P."/>
            <person name="Feau N."/>
            <person name="Henrissat B."/>
            <person name="Chan S.K."/>
            <person name="Hesse-Orce U."/>
            <person name="Alamouti S.M."/>
            <person name="Tsui C.K.M."/>
            <person name="Docking R.T."/>
            <person name="Levasseur A."/>
            <person name="Haridas S."/>
            <person name="Robertson G."/>
            <person name="Birol I."/>
            <person name="Holt R.A."/>
            <person name="Marra M.A."/>
            <person name="Hamelin R.C."/>
            <person name="Hirst M."/>
            <person name="Jones S.J.M."/>
            <person name="Bohlmann J."/>
            <person name="Breuil C."/>
        </authorList>
    </citation>
    <scope>NUCLEOTIDE SEQUENCE [LARGE SCALE GENOMIC DNA]</scope>
    <source>
        <strain evidence="2">kw1407 / UAMH 11150</strain>
    </source>
</reference>
<name>F0X821_GROCL</name>
<dbReference type="eggNOG" id="ENOG502SRHV">
    <property type="taxonomic scope" value="Eukaryota"/>
</dbReference>
<dbReference type="RefSeq" id="XP_014175610.1">
    <property type="nucleotide sequence ID" value="XM_014320135.1"/>
</dbReference>
<evidence type="ECO:0000313" key="2">
    <source>
        <dbReference type="Proteomes" id="UP000007796"/>
    </source>
</evidence>
<dbReference type="InterPro" id="IPR022025">
    <property type="entry name" value="Amidoligase_2"/>
</dbReference>
<keyword evidence="2" id="KW-1185">Reference proteome</keyword>
<accession>F0X821</accession>
<dbReference type="Proteomes" id="UP000007796">
    <property type="component" value="Unassembled WGS sequence"/>
</dbReference>
<dbReference type="GeneID" id="25977381"/>
<dbReference type="STRING" id="655863.F0X821"/>
<evidence type="ECO:0000313" key="1">
    <source>
        <dbReference type="EMBL" id="EFX06128.1"/>
    </source>
</evidence>
<dbReference type="Pfam" id="PF12224">
    <property type="entry name" value="Amidoligase_2"/>
    <property type="match status" value="1"/>
</dbReference>
<dbReference type="HOGENOM" id="CLU_039967_0_0_1"/>
<organism evidence="2">
    <name type="scientific">Grosmannia clavigera (strain kw1407 / UAMH 11150)</name>
    <name type="common">Blue stain fungus</name>
    <name type="synonym">Graphiocladiella clavigera</name>
    <dbReference type="NCBI Taxonomy" id="655863"/>
    <lineage>
        <taxon>Eukaryota</taxon>
        <taxon>Fungi</taxon>
        <taxon>Dikarya</taxon>
        <taxon>Ascomycota</taxon>
        <taxon>Pezizomycotina</taxon>
        <taxon>Sordariomycetes</taxon>
        <taxon>Sordariomycetidae</taxon>
        <taxon>Ophiostomatales</taxon>
        <taxon>Ophiostomataceae</taxon>
        <taxon>Leptographium</taxon>
    </lineage>
</organism>
<proteinExistence type="predicted"/>